<name>A0ABS5J7J9_9BACT</name>
<comment type="caution">
    <text evidence="2">The sequence shown here is derived from an EMBL/GenBank/DDBJ whole genome shotgun (WGS) entry which is preliminary data.</text>
</comment>
<dbReference type="SUPFAM" id="SSF159888">
    <property type="entry name" value="YdhG-like"/>
    <property type="match status" value="1"/>
</dbReference>
<evidence type="ECO:0000259" key="1">
    <source>
        <dbReference type="Pfam" id="PF08818"/>
    </source>
</evidence>
<reference evidence="2 3" key="1">
    <citation type="submission" date="2021-04" db="EMBL/GenBank/DDBJ databases">
        <title>Chitinophaga sp. nov., isolated from the rhizosphere soil.</title>
        <authorList>
            <person name="He S."/>
        </authorList>
    </citation>
    <scope>NUCLEOTIDE SEQUENCE [LARGE SCALE GENOMIC DNA]</scope>
    <source>
        <strain evidence="2 3">2R12</strain>
    </source>
</reference>
<evidence type="ECO:0000313" key="2">
    <source>
        <dbReference type="EMBL" id="MBS0031193.1"/>
    </source>
</evidence>
<proteinExistence type="predicted"/>
<dbReference type="Proteomes" id="UP000676386">
    <property type="component" value="Unassembled WGS sequence"/>
</dbReference>
<keyword evidence="3" id="KW-1185">Reference proteome</keyword>
<evidence type="ECO:0000313" key="3">
    <source>
        <dbReference type="Proteomes" id="UP000676386"/>
    </source>
</evidence>
<protein>
    <submittedName>
        <fullName evidence="2">DUF1801 domain-containing protein</fullName>
    </submittedName>
</protein>
<dbReference type="InterPro" id="IPR014922">
    <property type="entry name" value="YdhG-like"/>
</dbReference>
<feature type="domain" description="YdhG-like" evidence="1">
    <location>
        <begin position="21"/>
        <end position="134"/>
    </location>
</feature>
<gene>
    <name evidence="2" type="ORF">KE626_27945</name>
</gene>
<dbReference type="EMBL" id="JAGTXB010000020">
    <property type="protein sequence ID" value="MBS0031193.1"/>
    <property type="molecule type" value="Genomic_DNA"/>
</dbReference>
<sequence length="152" mass="17321">MAMTSAANTPEEYIASLPPGRKEVISRLWEVLLQHIPKGFREQMLYGMPGFVVPHTLYPAGYHCDPKLPLPFISIASQKNYVSFYHMGLYDPALLDWYTGGWKKLSAKKPDIGKGCIRFKNTADIPYELLGGLAAKLTPQQWIQRYEDTMKR</sequence>
<dbReference type="Gene3D" id="3.90.1150.200">
    <property type="match status" value="1"/>
</dbReference>
<organism evidence="2 3">
    <name type="scientific">Chitinophaga hostae</name>
    <dbReference type="NCBI Taxonomy" id="2831022"/>
    <lineage>
        <taxon>Bacteria</taxon>
        <taxon>Pseudomonadati</taxon>
        <taxon>Bacteroidota</taxon>
        <taxon>Chitinophagia</taxon>
        <taxon>Chitinophagales</taxon>
        <taxon>Chitinophagaceae</taxon>
        <taxon>Chitinophaga</taxon>
    </lineage>
</organism>
<dbReference type="Pfam" id="PF08818">
    <property type="entry name" value="DUF1801"/>
    <property type="match status" value="1"/>
</dbReference>
<accession>A0ABS5J7J9</accession>